<evidence type="ECO:0000256" key="12">
    <source>
        <dbReference type="ARBA" id="ARBA00037847"/>
    </source>
</evidence>
<dbReference type="GO" id="GO:0046961">
    <property type="term" value="F:proton-transporting ATPase activity, rotational mechanism"/>
    <property type="evidence" value="ECO:0007669"/>
    <property type="project" value="TreeGrafter"/>
</dbReference>
<keyword evidence="7 13" id="KW-0406">Ion transport</keyword>
<evidence type="ECO:0000256" key="2">
    <source>
        <dbReference type="ARBA" id="ARBA00022448"/>
    </source>
</evidence>
<accession>A0A502FY04</accession>
<keyword evidence="4 13" id="KW-0812">Transmembrane</keyword>
<keyword evidence="9 13" id="KW-0066">ATP synthesis</keyword>
<comment type="function">
    <text evidence="11">Component of the F(0) channel, it forms part of the peripheral stalk, linking F(1) to F(0). The b'-subunit is a diverged and duplicated form of b found in plants and photosynthetic bacteria.</text>
</comment>
<dbReference type="GO" id="GO:0005886">
    <property type="term" value="C:plasma membrane"/>
    <property type="evidence" value="ECO:0007669"/>
    <property type="project" value="UniProtKB-SubCell"/>
</dbReference>
<keyword evidence="6 13" id="KW-1133">Transmembrane helix</keyword>
<dbReference type="AlphaFoldDB" id="A0A502FY04"/>
<evidence type="ECO:0000256" key="3">
    <source>
        <dbReference type="ARBA" id="ARBA00022547"/>
    </source>
</evidence>
<keyword evidence="5 13" id="KW-0375">Hydrogen ion transport</keyword>
<keyword evidence="13" id="KW-1003">Cell membrane</keyword>
<comment type="caution">
    <text evidence="15">The sequence shown here is derived from an EMBL/GenBank/DDBJ whole genome shotgun (WGS) entry which is preliminary data.</text>
</comment>
<keyword evidence="16" id="KW-1185">Reference proteome</keyword>
<dbReference type="RefSeq" id="WP_140849472.1">
    <property type="nucleotide sequence ID" value="NZ_RCZC01000002.1"/>
</dbReference>
<evidence type="ECO:0000256" key="10">
    <source>
        <dbReference type="ARBA" id="ARBA00025198"/>
    </source>
</evidence>
<evidence type="ECO:0000256" key="5">
    <source>
        <dbReference type="ARBA" id="ARBA00022781"/>
    </source>
</evidence>
<evidence type="ECO:0000256" key="9">
    <source>
        <dbReference type="ARBA" id="ARBA00023310"/>
    </source>
</evidence>
<proteinExistence type="inferred from homology"/>
<keyword evidence="2 13" id="KW-0813">Transport</keyword>
<dbReference type="EMBL" id="RCZC01000002">
    <property type="protein sequence ID" value="TPG54405.1"/>
    <property type="molecule type" value="Genomic_DNA"/>
</dbReference>
<evidence type="ECO:0000256" key="4">
    <source>
        <dbReference type="ARBA" id="ARBA00022692"/>
    </source>
</evidence>
<evidence type="ECO:0000256" key="11">
    <source>
        <dbReference type="ARBA" id="ARBA00025614"/>
    </source>
</evidence>
<evidence type="ECO:0000313" key="15">
    <source>
        <dbReference type="EMBL" id="TPG54405.1"/>
    </source>
</evidence>
<keyword evidence="3 13" id="KW-0138">CF(0)</keyword>
<dbReference type="InterPro" id="IPR050059">
    <property type="entry name" value="ATP_synthase_B_chain"/>
</dbReference>
<evidence type="ECO:0000256" key="14">
    <source>
        <dbReference type="RuleBase" id="RU003848"/>
    </source>
</evidence>
<evidence type="ECO:0000256" key="7">
    <source>
        <dbReference type="ARBA" id="ARBA00023065"/>
    </source>
</evidence>
<dbReference type="Pfam" id="PF00430">
    <property type="entry name" value="ATP-synt_B"/>
    <property type="match status" value="1"/>
</dbReference>
<comment type="subcellular location">
    <subcellularLocation>
        <location evidence="13">Cell membrane</location>
        <topology evidence="13">Single-pass membrane protein</topology>
    </subcellularLocation>
    <subcellularLocation>
        <location evidence="12">Endomembrane system</location>
        <topology evidence="12">Single-pass membrane protein</topology>
    </subcellularLocation>
</comment>
<dbReference type="InterPro" id="IPR002146">
    <property type="entry name" value="ATP_synth_b/b'su_bac/chlpt"/>
</dbReference>
<comment type="function">
    <text evidence="10 13">F(1)F(0) ATP synthase produces ATP from ADP in the presence of a proton or sodium gradient. F-type ATPases consist of two structural domains, F(1) containing the extramembraneous catalytic core and F(0) containing the membrane proton channel, linked together by a central stalk and a peripheral stalk. During catalysis, ATP synthesis in the catalytic domain of F(1) is coupled via a rotary mechanism of the central stalk subunits to proton translocation.</text>
</comment>
<feature type="transmembrane region" description="Helical" evidence="13">
    <location>
        <begin position="15"/>
        <end position="34"/>
    </location>
</feature>
<evidence type="ECO:0000256" key="13">
    <source>
        <dbReference type="HAMAP-Rule" id="MF_01398"/>
    </source>
</evidence>
<dbReference type="OrthoDB" id="9805716at2"/>
<dbReference type="GO" id="GO:0045259">
    <property type="term" value="C:proton-transporting ATP synthase complex"/>
    <property type="evidence" value="ECO:0007669"/>
    <property type="project" value="UniProtKB-KW"/>
</dbReference>
<dbReference type="Proteomes" id="UP000319931">
    <property type="component" value="Unassembled WGS sequence"/>
</dbReference>
<organism evidence="15 16">
    <name type="scientific">Sphingomonas glacialis</name>
    <dbReference type="NCBI Taxonomy" id="658225"/>
    <lineage>
        <taxon>Bacteria</taxon>
        <taxon>Pseudomonadati</taxon>
        <taxon>Pseudomonadota</taxon>
        <taxon>Alphaproteobacteria</taxon>
        <taxon>Sphingomonadales</taxon>
        <taxon>Sphingomonadaceae</taxon>
        <taxon>Sphingomonas</taxon>
    </lineage>
</organism>
<comment type="similarity">
    <text evidence="1 13 14">Belongs to the ATPase B chain family.</text>
</comment>
<reference evidence="15 16" key="1">
    <citation type="journal article" date="2019" name="Environ. Microbiol.">
        <title>Species interactions and distinct microbial communities in high Arctic permafrost affected cryosols are associated with the CH4 and CO2 gas fluxes.</title>
        <authorList>
            <person name="Altshuler I."/>
            <person name="Hamel J."/>
            <person name="Turney S."/>
            <person name="Magnuson E."/>
            <person name="Levesque R."/>
            <person name="Greer C."/>
            <person name="Whyte L.G."/>
        </authorList>
    </citation>
    <scope>NUCLEOTIDE SEQUENCE [LARGE SCALE GENOMIC DNA]</scope>
    <source>
        <strain evidence="15 16">E6.1</strain>
    </source>
</reference>
<gene>
    <name evidence="13" type="primary">atpF</name>
    <name evidence="15" type="ORF">EAH76_06990</name>
</gene>
<dbReference type="GO" id="GO:0046933">
    <property type="term" value="F:proton-transporting ATP synthase activity, rotational mechanism"/>
    <property type="evidence" value="ECO:0007669"/>
    <property type="project" value="UniProtKB-UniRule"/>
</dbReference>
<keyword evidence="8 13" id="KW-0472">Membrane</keyword>
<comment type="subunit">
    <text evidence="13">F-type ATPases have 2 components, F(1) - the catalytic core - and F(0) - the membrane proton channel. F(1) has five subunits: alpha(3), beta(3), gamma(1), delta(1), epsilon(1). F(0) has three main subunits: a(1), b(2) and c(10-14). The alpha and beta chains form an alternating ring which encloses part of the gamma chain. F(1) is attached to F(0) by a central stalk formed by the gamma and epsilon chains, while a peripheral stalk is formed by the delta and b chains.</text>
</comment>
<evidence type="ECO:0000256" key="1">
    <source>
        <dbReference type="ARBA" id="ARBA00005513"/>
    </source>
</evidence>
<dbReference type="PANTHER" id="PTHR33445">
    <property type="entry name" value="ATP SYNTHASE SUBUNIT B', CHLOROPLASTIC"/>
    <property type="match status" value="1"/>
</dbReference>
<name>A0A502FY04_9SPHN</name>
<evidence type="ECO:0000256" key="6">
    <source>
        <dbReference type="ARBA" id="ARBA00022989"/>
    </source>
</evidence>
<evidence type="ECO:0000256" key="8">
    <source>
        <dbReference type="ARBA" id="ARBA00023136"/>
    </source>
</evidence>
<dbReference type="PANTHER" id="PTHR33445:SF1">
    <property type="entry name" value="ATP SYNTHASE SUBUNIT B"/>
    <property type="match status" value="1"/>
</dbReference>
<protein>
    <recommendedName>
        <fullName evidence="13">ATP synthase subunit b</fullName>
    </recommendedName>
    <alternativeName>
        <fullName evidence="13">ATP synthase F(0) sector subunit b</fullName>
    </alternativeName>
    <alternativeName>
        <fullName evidence="13">ATPase subunit I</fullName>
    </alternativeName>
    <alternativeName>
        <fullName evidence="13">F-type ATPase subunit b</fullName>
        <shortName evidence="13">F-ATPase subunit b</shortName>
    </alternativeName>
</protein>
<dbReference type="HAMAP" id="MF_01398">
    <property type="entry name" value="ATP_synth_b_bprime"/>
    <property type="match status" value="1"/>
</dbReference>
<dbReference type="GO" id="GO:0012505">
    <property type="term" value="C:endomembrane system"/>
    <property type="evidence" value="ECO:0007669"/>
    <property type="project" value="UniProtKB-SubCell"/>
</dbReference>
<sequence length="164" mass="17143">MPQLSQIGEIYASQLFWLAIVFALIYFGIGKAMVPKIEATIEDRNGRITGDLAAAEAARATALASERDYQAGLEAARSQAMIAIGEAKAQATASTEAKLKTSDEGLAAQLHAATGRIESSKTAALAEIETATTDAVEQIVAKLSGVAVDRATIETRVKAELAHG</sequence>
<evidence type="ECO:0000313" key="16">
    <source>
        <dbReference type="Proteomes" id="UP000319931"/>
    </source>
</evidence>